<protein>
    <recommendedName>
        <fullName evidence="1">Defective in cullin neddylation protein</fullName>
    </recommendedName>
</protein>
<dbReference type="Gene3D" id="1.10.238.10">
    <property type="entry name" value="EF-hand"/>
    <property type="match status" value="1"/>
</dbReference>
<dbReference type="InterPro" id="IPR042460">
    <property type="entry name" value="DCN1-like_PONY"/>
</dbReference>
<feature type="compositionally biased region" description="Polar residues" evidence="2">
    <location>
        <begin position="47"/>
        <end position="70"/>
    </location>
</feature>
<dbReference type="PANTHER" id="PTHR12281">
    <property type="entry name" value="RP42 RELATED"/>
    <property type="match status" value="1"/>
</dbReference>
<sequence length="365" mass="41471">MASSDSIDSRVMVLQLFTSCFQKRPDRTQPKSLGQGDGAVETESEDTNIQPLQTPSQPRNHAKSSSQSGTDRPPDPESLPKSHNADESKFRKLKSAVKSKPKSVLVFMYLARGEVETEESRAAEYKKTVENKLGQMFDGFLSNQDKVADKNVMGAESIENYMNTLGADHLSHEAFVVLEIVKAEGIGQISRDGFVAGWSKLALETDRSLRVPVDISAHKRHVQSCIEKLPHDPSYFKQVYQRVFFVGKEPQVKAMDTPVAFVFWETLLGPELHPWKTPNIDWLRLWKTFIDEVWRIEEDKYKRGVNKDMWNQTLEFANKTMTDETLSFWSENQAWPGIIDDFVAWCQRGGFVATKKDGMEVDGDQ</sequence>
<dbReference type="GO" id="GO:0000151">
    <property type="term" value="C:ubiquitin ligase complex"/>
    <property type="evidence" value="ECO:0007669"/>
    <property type="project" value="TreeGrafter"/>
</dbReference>
<dbReference type="InterPro" id="IPR005176">
    <property type="entry name" value="PONY_dom"/>
</dbReference>
<organism evidence="4 5">
    <name type="scientific">Lasiosphaeria ovina</name>
    <dbReference type="NCBI Taxonomy" id="92902"/>
    <lineage>
        <taxon>Eukaryota</taxon>
        <taxon>Fungi</taxon>
        <taxon>Dikarya</taxon>
        <taxon>Ascomycota</taxon>
        <taxon>Pezizomycotina</taxon>
        <taxon>Sordariomycetes</taxon>
        <taxon>Sordariomycetidae</taxon>
        <taxon>Sordariales</taxon>
        <taxon>Lasiosphaeriaceae</taxon>
        <taxon>Lasiosphaeria</taxon>
    </lineage>
</organism>
<evidence type="ECO:0000256" key="2">
    <source>
        <dbReference type="SAM" id="MobiDB-lite"/>
    </source>
</evidence>
<dbReference type="InterPro" id="IPR014764">
    <property type="entry name" value="DCN-prot"/>
</dbReference>
<dbReference type="Gene3D" id="1.10.238.200">
    <property type="entry name" value="Cullin, PONY binding domain"/>
    <property type="match status" value="1"/>
</dbReference>
<comment type="function">
    <text evidence="1">Neddylation of cullins play an essential role in the regulation of SCF-type complexes activity.</text>
</comment>
<proteinExistence type="predicted"/>
<comment type="caution">
    <text evidence="4">The sequence shown here is derived from an EMBL/GenBank/DDBJ whole genome shotgun (WGS) entry which is preliminary data.</text>
</comment>
<evidence type="ECO:0000313" key="4">
    <source>
        <dbReference type="EMBL" id="KAK3358494.1"/>
    </source>
</evidence>
<dbReference type="Proteomes" id="UP001287356">
    <property type="component" value="Unassembled WGS sequence"/>
</dbReference>
<evidence type="ECO:0000259" key="3">
    <source>
        <dbReference type="PROSITE" id="PS51229"/>
    </source>
</evidence>
<gene>
    <name evidence="4" type="ORF">B0T24DRAFT_133768</name>
</gene>
<evidence type="ECO:0000313" key="5">
    <source>
        <dbReference type="Proteomes" id="UP001287356"/>
    </source>
</evidence>
<dbReference type="PROSITE" id="PS51229">
    <property type="entry name" value="DCUN1"/>
    <property type="match status" value="1"/>
</dbReference>
<dbReference type="PANTHER" id="PTHR12281:SF31">
    <property type="entry name" value="DCN1-LIKE PROTEIN 3"/>
    <property type="match status" value="1"/>
</dbReference>
<name>A0AAE0JRW7_9PEZI</name>
<evidence type="ECO:0000256" key="1">
    <source>
        <dbReference type="RuleBase" id="RU410713"/>
    </source>
</evidence>
<reference evidence="4" key="2">
    <citation type="submission" date="2023-06" db="EMBL/GenBank/DDBJ databases">
        <authorList>
            <consortium name="Lawrence Berkeley National Laboratory"/>
            <person name="Haridas S."/>
            <person name="Hensen N."/>
            <person name="Bonometti L."/>
            <person name="Westerberg I."/>
            <person name="Brannstrom I.O."/>
            <person name="Guillou S."/>
            <person name="Cros-Aarteil S."/>
            <person name="Calhoun S."/>
            <person name="Kuo A."/>
            <person name="Mondo S."/>
            <person name="Pangilinan J."/>
            <person name="Riley R."/>
            <person name="Labutti K."/>
            <person name="Andreopoulos B."/>
            <person name="Lipzen A."/>
            <person name="Chen C."/>
            <person name="Yanf M."/>
            <person name="Daum C."/>
            <person name="Ng V."/>
            <person name="Clum A."/>
            <person name="Steindorff A."/>
            <person name="Ohm R."/>
            <person name="Martin F."/>
            <person name="Silar P."/>
            <person name="Natvig D."/>
            <person name="Lalanne C."/>
            <person name="Gautier V."/>
            <person name="Ament-Velasquez S.L."/>
            <person name="Kruys A."/>
            <person name="Hutchinson M.I."/>
            <person name="Powell A.J."/>
            <person name="Barry K."/>
            <person name="Miller A.N."/>
            <person name="Grigoriev I.V."/>
            <person name="Debuchy R."/>
            <person name="Gladieux P."/>
            <person name="Thoren M.H."/>
            <person name="Johannesson H."/>
        </authorList>
    </citation>
    <scope>NUCLEOTIDE SEQUENCE</scope>
    <source>
        <strain evidence="4">CBS 958.72</strain>
    </source>
</reference>
<dbReference type="AlphaFoldDB" id="A0AAE0JRW7"/>
<dbReference type="GO" id="GO:0045116">
    <property type="term" value="P:protein neddylation"/>
    <property type="evidence" value="ECO:0007669"/>
    <property type="project" value="TreeGrafter"/>
</dbReference>
<dbReference type="EMBL" id="JAULSN010000016">
    <property type="protein sequence ID" value="KAK3358494.1"/>
    <property type="molecule type" value="Genomic_DNA"/>
</dbReference>
<feature type="domain" description="DCUN1" evidence="3">
    <location>
        <begin position="128"/>
        <end position="347"/>
    </location>
</feature>
<dbReference type="GO" id="GO:0032182">
    <property type="term" value="F:ubiquitin-like protein binding"/>
    <property type="evidence" value="ECO:0007669"/>
    <property type="project" value="TreeGrafter"/>
</dbReference>
<dbReference type="GO" id="GO:0097602">
    <property type="term" value="F:cullin family protein binding"/>
    <property type="evidence" value="ECO:0007669"/>
    <property type="project" value="TreeGrafter"/>
</dbReference>
<keyword evidence="5" id="KW-1185">Reference proteome</keyword>
<accession>A0AAE0JRW7</accession>
<dbReference type="GO" id="GO:0031624">
    <property type="term" value="F:ubiquitin conjugating enzyme binding"/>
    <property type="evidence" value="ECO:0007669"/>
    <property type="project" value="TreeGrafter"/>
</dbReference>
<reference evidence="4" key="1">
    <citation type="journal article" date="2023" name="Mol. Phylogenet. Evol.">
        <title>Genome-scale phylogeny and comparative genomics of the fungal order Sordariales.</title>
        <authorList>
            <person name="Hensen N."/>
            <person name="Bonometti L."/>
            <person name="Westerberg I."/>
            <person name="Brannstrom I.O."/>
            <person name="Guillou S."/>
            <person name="Cros-Aarteil S."/>
            <person name="Calhoun S."/>
            <person name="Haridas S."/>
            <person name="Kuo A."/>
            <person name="Mondo S."/>
            <person name="Pangilinan J."/>
            <person name="Riley R."/>
            <person name="LaButti K."/>
            <person name="Andreopoulos B."/>
            <person name="Lipzen A."/>
            <person name="Chen C."/>
            <person name="Yan M."/>
            <person name="Daum C."/>
            <person name="Ng V."/>
            <person name="Clum A."/>
            <person name="Steindorff A."/>
            <person name="Ohm R.A."/>
            <person name="Martin F."/>
            <person name="Silar P."/>
            <person name="Natvig D.O."/>
            <person name="Lalanne C."/>
            <person name="Gautier V."/>
            <person name="Ament-Velasquez S.L."/>
            <person name="Kruys A."/>
            <person name="Hutchinson M.I."/>
            <person name="Powell A.J."/>
            <person name="Barry K."/>
            <person name="Miller A.N."/>
            <person name="Grigoriev I.V."/>
            <person name="Debuchy R."/>
            <person name="Gladieux P."/>
            <person name="Hiltunen Thoren M."/>
            <person name="Johannesson H."/>
        </authorList>
    </citation>
    <scope>NUCLEOTIDE SEQUENCE</scope>
    <source>
        <strain evidence="4">CBS 958.72</strain>
    </source>
</reference>
<feature type="compositionally biased region" description="Basic and acidic residues" evidence="2">
    <location>
        <begin position="72"/>
        <end position="90"/>
    </location>
</feature>
<feature type="region of interest" description="Disordered" evidence="2">
    <location>
        <begin position="20"/>
        <end position="94"/>
    </location>
</feature>
<dbReference type="Pfam" id="PF03556">
    <property type="entry name" value="Cullin_binding"/>
    <property type="match status" value="1"/>
</dbReference>